<dbReference type="EMBL" id="SPUH01000001">
    <property type="protein sequence ID" value="TKS54962.1"/>
    <property type="molecule type" value="Genomic_DNA"/>
</dbReference>
<proteinExistence type="predicted"/>
<evidence type="ECO:0000313" key="2">
    <source>
        <dbReference type="Proteomes" id="UP000298681"/>
    </source>
</evidence>
<protein>
    <submittedName>
        <fullName evidence="1">Uncharacterized protein</fullName>
    </submittedName>
</protein>
<name>A0A4Z1R5R0_9GAMM</name>
<comment type="caution">
    <text evidence="1">The sequence shown here is derived from an EMBL/GenBank/DDBJ whole genome shotgun (WGS) entry which is preliminary data.</text>
</comment>
<accession>A0A4Z1R5R0</accession>
<evidence type="ECO:0000313" key="1">
    <source>
        <dbReference type="EMBL" id="TKS54962.1"/>
    </source>
</evidence>
<gene>
    <name evidence="1" type="ORF">E4582_09455</name>
</gene>
<dbReference type="RefSeq" id="WP_134674318.1">
    <property type="nucleotide sequence ID" value="NZ_SPUH01000001.1"/>
</dbReference>
<dbReference type="Proteomes" id="UP000298681">
    <property type="component" value="Unassembled WGS sequence"/>
</dbReference>
<sequence length="242" mass="26626">MRTFAHAAWKTATGVRMASCRAHAQPRAVIGCVDPSAPVIRKMKHSDYDGRLQPAWGCPAAGLHWQPSQGHQGGKGMVRNLLVALLLAVVALVAHENGRRISEADVRAHYRQQLEALIAFDNEAICKPMAADFELRNVEHVDGTAHRQTMDRRAACQQMEDAIALMRVINNQTGGLVGIDFDYEITRIEIMPGGRRAVVEATSTARLGGRLLSRSRSKGELSRSLWRVRDHGGQAQTWSYGG</sequence>
<reference evidence="1 2" key="1">
    <citation type="submission" date="2019-01" db="EMBL/GenBank/DDBJ databases">
        <authorList>
            <person name="Zhang S."/>
        </authorList>
    </citation>
    <scope>NUCLEOTIDE SEQUENCE [LARGE SCALE GENOMIC DNA]</scope>
    <source>
        <strain evidence="1 2">1626</strain>
    </source>
</reference>
<keyword evidence="2" id="KW-1185">Reference proteome</keyword>
<organism evidence="1 2">
    <name type="scientific">Luteimonas yindakuii</name>
    <dbReference type="NCBI Taxonomy" id="2565782"/>
    <lineage>
        <taxon>Bacteria</taxon>
        <taxon>Pseudomonadati</taxon>
        <taxon>Pseudomonadota</taxon>
        <taxon>Gammaproteobacteria</taxon>
        <taxon>Lysobacterales</taxon>
        <taxon>Lysobacteraceae</taxon>
        <taxon>Luteimonas</taxon>
    </lineage>
</organism>
<dbReference type="AlphaFoldDB" id="A0A4Z1R5R0"/>